<dbReference type="EMBL" id="AMFJ01036091">
    <property type="protein sequence ID" value="EKD25330.1"/>
    <property type="molecule type" value="Genomic_DNA"/>
</dbReference>
<sequence length="246" mass="28734">MQKKFTIKLTRPIVGKRFGVFQHIMKWAGSEKVDVRKYSAGDSASQINRKLSAKYQELYTNIFQQERSLNLDIFFDINYNRRGGKIANAEQVRAYAEDIVSYCQKQQISIRFFSPEQKFFGSAKLVEKMTKRNTDETIDTLHWILAKVKKTKKIYESLLHTFLNTAAKEKNRRAIVIFSDFLSMDEESKKLLHYLRTHHILFLFQLPIDHEQGQNYSKFFLKKNILPATAGKPGKNTGEIELLQVD</sequence>
<comment type="caution">
    <text evidence="1">The sequence shown here is derived from an EMBL/GenBank/DDBJ whole genome shotgun (WGS) entry which is preliminary data.</text>
</comment>
<gene>
    <name evidence="1" type="ORF">ACD_80C00084G0016</name>
</gene>
<dbReference type="AlphaFoldDB" id="K1X579"/>
<organism evidence="1">
    <name type="scientific">uncultured bacterium</name>
    <name type="common">gcode 4</name>
    <dbReference type="NCBI Taxonomy" id="1234023"/>
    <lineage>
        <taxon>Bacteria</taxon>
        <taxon>environmental samples</taxon>
    </lineage>
</organism>
<accession>K1X579</accession>
<name>K1X579_9BACT</name>
<protein>
    <submittedName>
        <fullName evidence="1">Putative cytosolic protein</fullName>
    </submittedName>
</protein>
<reference evidence="1" key="1">
    <citation type="journal article" date="2012" name="Science">
        <title>Fermentation, hydrogen, and sulfur metabolism in multiple uncultivated bacterial phyla.</title>
        <authorList>
            <person name="Wrighton K.C."/>
            <person name="Thomas B.C."/>
            <person name="Sharon I."/>
            <person name="Miller C.S."/>
            <person name="Castelle C.J."/>
            <person name="VerBerkmoes N.C."/>
            <person name="Wilkins M.J."/>
            <person name="Hettich R.L."/>
            <person name="Lipton M.S."/>
            <person name="Williams K.H."/>
            <person name="Long P.E."/>
            <person name="Banfield J.F."/>
        </authorList>
    </citation>
    <scope>NUCLEOTIDE SEQUENCE [LARGE SCALE GENOMIC DNA]</scope>
</reference>
<evidence type="ECO:0000313" key="1">
    <source>
        <dbReference type="EMBL" id="EKD25330.1"/>
    </source>
</evidence>
<proteinExistence type="predicted"/>